<protein>
    <recommendedName>
        <fullName evidence="5">Alpha-glucuronidase</fullName>
    </recommendedName>
</protein>
<gene>
    <name evidence="3" type="ORF">ABR189_01930</name>
</gene>
<dbReference type="Gene3D" id="3.30.379.10">
    <property type="entry name" value="Chitobiase/beta-hexosaminidase domain 2-like"/>
    <property type="match status" value="1"/>
</dbReference>
<proteinExistence type="predicted"/>
<dbReference type="RefSeq" id="WP_354658752.1">
    <property type="nucleotide sequence ID" value="NZ_JBEXAC010000001.1"/>
</dbReference>
<keyword evidence="1" id="KW-0378">Hydrolase</keyword>
<dbReference type="SUPFAM" id="SSF55545">
    <property type="entry name" value="beta-N-acetylhexosaminidase-like domain"/>
    <property type="match status" value="1"/>
</dbReference>
<dbReference type="InterPro" id="IPR029018">
    <property type="entry name" value="Hex-like_dom2"/>
</dbReference>
<accession>A0ABV2SZA9</accession>
<name>A0ABV2SZA9_9BACT</name>
<sequence length="553" mass="62522">MLKFVSLVLLLCISLGANCQVRSVRVILPKERSAMMDTTKAILIKQLKNRSGVKIVNDTTAELTIELGRGGTGGAESFSIQDKGKRHIQITGADDPGILYGTGKFLRTSRFDQNSFTPGTWRGSSAPSGKVRGIYLATHFNNFYEAAPIGEVQNYVEELALWGVNYIVIHFAHWQYTSYYDADAQQALTRFREIMGIARACGMKVGLLQVPNQGFKYTRNEFLNTPVPDELGRRGHFGVNLDPSNEGANKLLKENWHYLLEQFKDMGLDVVAFFPYDEGGCGCDKCWPWGAKGYPKICRELTEMAKVQFPAAKIVLGTWMYDTPEAGEWEGLTNLLKKDNSWLDYIMADAHEDFPRYPLDKGVPGNLPLVNFPEISMWGQHPWGGFGTNPLVHRLQRLWDQTSNKLSGGFPYSEGIYDDMNKVICAQLYWGKEKVSTTGIIKEYVAYEYGQDVVDEVTKAIEILESNHVRKQIKASAIEAFKLIVQAEKKITPQVAKSWRWRILYLRALIDQEMYKRGGRLEGEVLKAAFNELTEIYHAENAHSRPIHPPVIK</sequence>
<dbReference type="SUPFAM" id="SSF51445">
    <property type="entry name" value="(Trans)glycosidases"/>
    <property type="match status" value="1"/>
</dbReference>
<dbReference type="Gene3D" id="3.20.20.80">
    <property type="entry name" value="Glycosidases"/>
    <property type="match status" value="1"/>
</dbReference>
<dbReference type="InterPro" id="IPR017853">
    <property type="entry name" value="GH"/>
</dbReference>
<feature type="chain" id="PRO_5046479146" description="Alpha-glucuronidase" evidence="2">
    <location>
        <begin position="20"/>
        <end position="553"/>
    </location>
</feature>
<evidence type="ECO:0008006" key="5">
    <source>
        <dbReference type="Google" id="ProtNLM"/>
    </source>
</evidence>
<keyword evidence="2" id="KW-0732">Signal</keyword>
<evidence type="ECO:0000256" key="2">
    <source>
        <dbReference type="SAM" id="SignalP"/>
    </source>
</evidence>
<evidence type="ECO:0000313" key="3">
    <source>
        <dbReference type="EMBL" id="MET6996104.1"/>
    </source>
</evidence>
<dbReference type="Proteomes" id="UP001549749">
    <property type="component" value="Unassembled WGS sequence"/>
</dbReference>
<reference evidence="3 4" key="1">
    <citation type="submission" date="2024-06" db="EMBL/GenBank/DDBJ databases">
        <title>Chitinophaga defluvii sp. nov., isolated from municipal sewage.</title>
        <authorList>
            <person name="Zhang L."/>
        </authorList>
    </citation>
    <scope>NUCLEOTIDE SEQUENCE [LARGE SCALE GENOMIC DNA]</scope>
    <source>
        <strain evidence="3 4">H8</strain>
    </source>
</reference>
<keyword evidence="4" id="KW-1185">Reference proteome</keyword>
<dbReference type="EMBL" id="JBEXAC010000001">
    <property type="protein sequence ID" value="MET6996104.1"/>
    <property type="molecule type" value="Genomic_DNA"/>
</dbReference>
<feature type="signal peptide" evidence="2">
    <location>
        <begin position="1"/>
        <end position="19"/>
    </location>
</feature>
<comment type="caution">
    <text evidence="3">The sequence shown here is derived from an EMBL/GenBank/DDBJ whole genome shotgun (WGS) entry which is preliminary data.</text>
</comment>
<evidence type="ECO:0000256" key="1">
    <source>
        <dbReference type="ARBA" id="ARBA00022801"/>
    </source>
</evidence>
<organism evidence="3 4">
    <name type="scientific">Chitinophaga defluvii</name>
    <dbReference type="NCBI Taxonomy" id="3163343"/>
    <lineage>
        <taxon>Bacteria</taxon>
        <taxon>Pseudomonadati</taxon>
        <taxon>Bacteroidota</taxon>
        <taxon>Chitinophagia</taxon>
        <taxon>Chitinophagales</taxon>
        <taxon>Chitinophagaceae</taxon>
        <taxon>Chitinophaga</taxon>
    </lineage>
</organism>
<evidence type="ECO:0000313" key="4">
    <source>
        <dbReference type="Proteomes" id="UP001549749"/>
    </source>
</evidence>